<dbReference type="InterPro" id="IPR035647">
    <property type="entry name" value="EFG_III/V"/>
</dbReference>
<feature type="non-terminal residue" evidence="4">
    <location>
        <position position="1"/>
    </location>
</feature>
<dbReference type="Pfam" id="PF03764">
    <property type="entry name" value="EFG_IV"/>
    <property type="match status" value="1"/>
</dbReference>
<dbReference type="CDD" id="cd01434">
    <property type="entry name" value="EFG_mtEFG1_IV"/>
    <property type="match status" value="1"/>
</dbReference>
<dbReference type="SUPFAM" id="SSF54980">
    <property type="entry name" value="EF-G C-terminal domain-like"/>
    <property type="match status" value="1"/>
</dbReference>
<dbReference type="eggNOG" id="COG0480">
    <property type="taxonomic scope" value="Bacteria"/>
</dbReference>
<dbReference type="PANTHER" id="PTHR43261:SF6">
    <property type="entry name" value="ELONGATION FACTOR G-LIKE PROTEIN"/>
    <property type="match status" value="1"/>
</dbReference>
<dbReference type="SMART" id="SM00889">
    <property type="entry name" value="EFG_IV"/>
    <property type="match status" value="1"/>
</dbReference>
<dbReference type="Gene3D" id="3.30.70.870">
    <property type="entry name" value="Elongation Factor G (Translational Gtpase), domain 3"/>
    <property type="match status" value="1"/>
</dbReference>
<proteinExistence type="predicted"/>
<dbReference type="GO" id="GO:0032790">
    <property type="term" value="P:ribosome disassembly"/>
    <property type="evidence" value="ECO:0007669"/>
    <property type="project" value="TreeGrafter"/>
</dbReference>
<dbReference type="STRING" id="861450.HMPREF0080_01658"/>
<dbReference type="Pfam" id="PF14492">
    <property type="entry name" value="EFG_III"/>
    <property type="match status" value="1"/>
</dbReference>
<dbReference type="InterPro" id="IPR005517">
    <property type="entry name" value="Transl_elong_EFG/EF2_IV"/>
</dbReference>
<dbReference type="InterPro" id="IPR014721">
    <property type="entry name" value="Ribsml_uS5_D2-typ_fold_subgr"/>
</dbReference>
<evidence type="ECO:0000259" key="3">
    <source>
        <dbReference type="SMART" id="SM00889"/>
    </source>
</evidence>
<dbReference type="HOGENOM" id="CLU_1699149_0_0_9"/>
<dbReference type="GO" id="GO:0005525">
    <property type="term" value="F:GTP binding"/>
    <property type="evidence" value="ECO:0007669"/>
    <property type="project" value="UniProtKB-KW"/>
</dbReference>
<keyword evidence="5" id="KW-1185">Reference proteome</keyword>
<comment type="caution">
    <text evidence="4">The sequence shown here is derived from an EMBL/GenBank/DDBJ whole genome shotgun (WGS) entry which is preliminary data.</text>
</comment>
<evidence type="ECO:0000313" key="4">
    <source>
        <dbReference type="EMBL" id="EHM39156.1"/>
    </source>
</evidence>
<feature type="domain" description="Translation elongation factor EFG/EF2" evidence="3">
    <location>
        <begin position="56"/>
        <end position="152"/>
    </location>
</feature>
<keyword evidence="2" id="KW-0342">GTP-binding</keyword>
<dbReference type="Gene3D" id="3.30.230.10">
    <property type="match status" value="1"/>
</dbReference>
<dbReference type="InterPro" id="IPR041095">
    <property type="entry name" value="EFG_II"/>
</dbReference>
<dbReference type="GO" id="GO:0003746">
    <property type="term" value="F:translation elongation factor activity"/>
    <property type="evidence" value="ECO:0007669"/>
    <property type="project" value="UniProtKB-KW"/>
</dbReference>
<evidence type="ECO:0000313" key="5">
    <source>
        <dbReference type="Proteomes" id="UP000005481"/>
    </source>
</evidence>
<evidence type="ECO:0000256" key="2">
    <source>
        <dbReference type="ARBA" id="ARBA00023134"/>
    </source>
</evidence>
<keyword evidence="4" id="KW-0251">Elongation factor</keyword>
<sequence length="154" mass="17454">TNALLRISEEDPTCRIEKDPEGHQIILHCMGDVHLDHILTKMERKYGIKAVQSEMYIPYRETIRGTVTAEGKHKKQSGGHGQFGHVFLEIEPLLTGEPFEFVDAIFGGAVPRQYIPAVEKGVRETLEKGLLAGYPMINVKVTFKRRLLSSCRFF</sequence>
<dbReference type="PATRIC" id="fig|861450.3.peg.1532"/>
<dbReference type="InterPro" id="IPR020568">
    <property type="entry name" value="Ribosomal_Su5_D2-typ_SF"/>
</dbReference>
<accession>G9YJ14</accession>
<name>G9YJ14_9FIRM</name>
<protein>
    <submittedName>
        <fullName evidence="4">Elongation factor G, domain IV</fullName>
    </submittedName>
</protein>
<dbReference type="EMBL" id="AGCJ01000072">
    <property type="protein sequence ID" value="EHM39156.1"/>
    <property type="molecule type" value="Genomic_DNA"/>
</dbReference>
<dbReference type="SUPFAM" id="SSF54211">
    <property type="entry name" value="Ribosomal protein S5 domain 2-like"/>
    <property type="match status" value="1"/>
</dbReference>
<reference evidence="4 5" key="1">
    <citation type="submission" date="2011-08" db="EMBL/GenBank/DDBJ databases">
        <authorList>
            <person name="Weinstock G."/>
            <person name="Sodergren E."/>
            <person name="Clifton S."/>
            <person name="Fulton L."/>
            <person name="Fulton B."/>
            <person name="Courtney L."/>
            <person name="Fronick C."/>
            <person name="Harrison M."/>
            <person name="Strong C."/>
            <person name="Farmer C."/>
            <person name="Delahaunty K."/>
            <person name="Markovic C."/>
            <person name="Hall O."/>
            <person name="Minx P."/>
            <person name="Tomlinson C."/>
            <person name="Mitreva M."/>
            <person name="Hou S."/>
            <person name="Chen J."/>
            <person name="Wollam A."/>
            <person name="Pepin K.H."/>
            <person name="Johnson M."/>
            <person name="Bhonagiri V."/>
            <person name="Zhang X."/>
            <person name="Suruliraj S."/>
            <person name="Warren W."/>
            <person name="Chinwalla A."/>
            <person name="Mardis E.R."/>
            <person name="Wilson R.K."/>
        </authorList>
    </citation>
    <scope>NUCLEOTIDE SEQUENCE [LARGE SCALE GENOMIC DNA]</scope>
    <source>
        <strain evidence="4 5">F0357</strain>
    </source>
</reference>
<dbReference type="Proteomes" id="UP000005481">
    <property type="component" value="Unassembled WGS sequence"/>
</dbReference>
<evidence type="ECO:0000256" key="1">
    <source>
        <dbReference type="ARBA" id="ARBA00022741"/>
    </source>
</evidence>
<keyword evidence="4" id="KW-0648">Protein biosynthesis</keyword>
<dbReference type="AlphaFoldDB" id="G9YJ14"/>
<dbReference type="InterPro" id="IPR047872">
    <property type="entry name" value="EFG_IV"/>
</dbReference>
<dbReference type="PANTHER" id="PTHR43261">
    <property type="entry name" value="TRANSLATION ELONGATION FACTOR G-RELATED"/>
    <property type="match status" value="1"/>
</dbReference>
<gene>
    <name evidence="4" type="ORF">HMPREF0080_01658</name>
</gene>
<keyword evidence="1" id="KW-0547">Nucleotide-binding</keyword>
<organism evidence="4 5">
    <name type="scientific">Anaeroglobus geminatus F0357</name>
    <dbReference type="NCBI Taxonomy" id="861450"/>
    <lineage>
        <taxon>Bacteria</taxon>
        <taxon>Bacillati</taxon>
        <taxon>Bacillota</taxon>
        <taxon>Negativicutes</taxon>
        <taxon>Veillonellales</taxon>
        <taxon>Veillonellaceae</taxon>
        <taxon>Anaeroglobus</taxon>
    </lineage>
</organism>